<dbReference type="Proteomes" id="UP000586305">
    <property type="component" value="Unassembled WGS sequence"/>
</dbReference>
<dbReference type="AlphaFoldDB" id="A0A849VC40"/>
<dbReference type="EMBL" id="JABBPG010000002">
    <property type="protein sequence ID" value="NOU50360.1"/>
    <property type="molecule type" value="Genomic_DNA"/>
</dbReference>
<proteinExistence type="predicted"/>
<evidence type="ECO:0000313" key="1">
    <source>
        <dbReference type="EMBL" id="NOU50360.1"/>
    </source>
</evidence>
<keyword evidence="2" id="KW-1185">Reference proteome</keyword>
<reference evidence="1 2" key="1">
    <citation type="submission" date="2020-04" db="EMBL/GenBank/DDBJ databases">
        <title>Pseudoalteromonas caenipelagi sp. nov., isolated from a tidal flat.</title>
        <authorList>
            <person name="Park S."/>
            <person name="Yoon J.-H."/>
        </authorList>
    </citation>
    <scope>NUCLEOTIDE SEQUENCE [LARGE SCALE GENOMIC DNA]</scope>
    <source>
        <strain evidence="1 2">JBTF-M23</strain>
    </source>
</reference>
<sequence>MTYRVKRQKNKECDSRGLQFIHAALEELKANPDKLDIIKNNCNVFKQQPFLKKGLLLAVERFEWVFEVDDNIDRIVAQVLADDYIGKRIRRYPLLFKGVVSD</sequence>
<comment type="caution">
    <text evidence="1">The sequence shown here is derived from an EMBL/GenBank/DDBJ whole genome shotgun (WGS) entry which is preliminary data.</text>
</comment>
<protein>
    <submittedName>
        <fullName evidence="1">Uncharacterized protein</fullName>
    </submittedName>
</protein>
<accession>A0A849VC40</accession>
<gene>
    <name evidence="1" type="ORF">HG263_07370</name>
</gene>
<organism evidence="1 2">
    <name type="scientific">Pseudoalteromonas caenipelagi</name>
    <dbReference type="NCBI Taxonomy" id="2726988"/>
    <lineage>
        <taxon>Bacteria</taxon>
        <taxon>Pseudomonadati</taxon>
        <taxon>Pseudomonadota</taxon>
        <taxon>Gammaproteobacteria</taxon>
        <taxon>Alteromonadales</taxon>
        <taxon>Pseudoalteromonadaceae</taxon>
        <taxon>Pseudoalteromonas</taxon>
    </lineage>
</organism>
<name>A0A849VC40_9GAMM</name>
<dbReference type="RefSeq" id="WP_171625422.1">
    <property type="nucleotide sequence ID" value="NZ_JABBPG010000002.1"/>
</dbReference>
<evidence type="ECO:0000313" key="2">
    <source>
        <dbReference type="Proteomes" id="UP000586305"/>
    </source>
</evidence>